<evidence type="ECO:0000313" key="2">
    <source>
        <dbReference type="EMBL" id="KAK3085427.1"/>
    </source>
</evidence>
<comment type="caution">
    <text evidence="2">The sequence shown here is derived from an EMBL/GenBank/DDBJ whole genome shotgun (WGS) entry which is preliminary data.</text>
</comment>
<reference evidence="2" key="1">
    <citation type="submission" date="2019-08" db="EMBL/GenBank/DDBJ databases">
        <title>The improved chromosome-level genome for the pearl oyster Pinctada fucata martensii using PacBio sequencing and Hi-C.</title>
        <authorList>
            <person name="Zheng Z."/>
        </authorList>
    </citation>
    <scope>NUCLEOTIDE SEQUENCE</scope>
    <source>
        <strain evidence="2">ZZ-2019</strain>
        <tissue evidence="2">Adductor muscle</tissue>
    </source>
</reference>
<dbReference type="Proteomes" id="UP001186944">
    <property type="component" value="Unassembled WGS sequence"/>
</dbReference>
<gene>
    <name evidence="2" type="ORF">FSP39_003124</name>
</gene>
<dbReference type="EMBL" id="VSWD01000012">
    <property type="protein sequence ID" value="KAK3085427.1"/>
    <property type="molecule type" value="Genomic_DNA"/>
</dbReference>
<dbReference type="AlphaFoldDB" id="A0AA88XHK8"/>
<name>A0AA88XHK8_PINIB</name>
<feature type="region of interest" description="Disordered" evidence="1">
    <location>
        <begin position="1"/>
        <end position="25"/>
    </location>
</feature>
<keyword evidence="3" id="KW-1185">Reference proteome</keyword>
<evidence type="ECO:0000256" key="1">
    <source>
        <dbReference type="SAM" id="MobiDB-lite"/>
    </source>
</evidence>
<proteinExistence type="predicted"/>
<accession>A0AA88XHK8</accession>
<protein>
    <submittedName>
        <fullName evidence="2">Uncharacterized protein</fullName>
    </submittedName>
</protein>
<sequence length="322" mass="38022">MHGHQSNIVKRERRQSDSENEIQMPTTRTLQMLDTKDQIIQYVTDLPTASPIMISVIDQESIMFGHNWLCNVQDFNVYDKVILLATDILDASFYKRWPSVQVFNIQDRLKLTNNSRGLQIDIDRTVSRIVKSILHMNHSVLMFSIKSVWFQDAATLIHHSVEKYNLKDVVTSFLDEKSKIFDFYFTYFKSTRAMMELLDHYETILQGMQERLNDPSKNNVPNSENQRNYFSQLLHQRYARVKYSVYPSFKVADSTLYHDFNGTNDTTDISQLHVLRCYSLENKRNMKEVMNTHGHWFIDNNYNCNYDKVVKAEKSVWNLKTN</sequence>
<organism evidence="2 3">
    <name type="scientific">Pinctada imbricata</name>
    <name type="common">Atlantic pearl-oyster</name>
    <name type="synonym">Pinctada martensii</name>
    <dbReference type="NCBI Taxonomy" id="66713"/>
    <lineage>
        <taxon>Eukaryota</taxon>
        <taxon>Metazoa</taxon>
        <taxon>Spiralia</taxon>
        <taxon>Lophotrochozoa</taxon>
        <taxon>Mollusca</taxon>
        <taxon>Bivalvia</taxon>
        <taxon>Autobranchia</taxon>
        <taxon>Pteriomorphia</taxon>
        <taxon>Pterioida</taxon>
        <taxon>Pterioidea</taxon>
        <taxon>Pteriidae</taxon>
        <taxon>Pinctada</taxon>
    </lineage>
</organism>
<evidence type="ECO:0000313" key="3">
    <source>
        <dbReference type="Proteomes" id="UP001186944"/>
    </source>
</evidence>